<proteinExistence type="predicted"/>
<dbReference type="Proteomes" id="UP000813463">
    <property type="component" value="Chromosome 1"/>
</dbReference>
<organism evidence="1 2">
    <name type="scientific">Spinacia oleracea</name>
    <name type="common">Spinach</name>
    <dbReference type="NCBI Taxonomy" id="3562"/>
    <lineage>
        <taxon>Eukaryota</taxon>
        <taxon>Viridiplantae</taxon>
        <taxon>Streptophyta</taxon>
        <taxon>Embryophyta</taxon>
        <taxon>Tracheophyta</taxon>
        <taxon>Spermatophyta</taxon>
        <taxon>Magnoliopsida</taxon>
        <taxon>eudicotyledons</taxon>
        <taxon>Gunneridae</taxon>
        <taxon>Pentapetalae</taxon>
        <taxon>Caryophyllales</taxon>
        <taxon>Chenopodiaceae</taxon>
        <taxon>Chenopodioideae</taxon>
        <taxon>Anserineae</taxon>
        <taxon>Spinacia</taxon>
    </lineage>
</organism>
<reference evidence="1" key="1">
    <citation type="journal article" date="2021" name="Nat. Commun.">
        <title>Genomic analyses provide insights into spinach domestication and the genetic basis of agronomic traits.</title>
        <authorList>
            <person name="Cai X."/>
            <person name="Sun X."/>
            <person name="Xu C."/>
            <person name="Sun H."/>
            <person name="Wang X."/>
            <person name="Ge C."/>
            <person name="Zhang Z."/>
            <person name="Wang Q."/>
            <person name="Fei Z."/>
            <person name="Jiao C."/>
            <person name="Wang Q."/>
        </authorList>
    </citation>
    <scope>NUCLEOTIDE SEQUENCE [LARGE SCALE GENOMIC DNA]</scope>
    <source>
        <strain evidence="1">cv. Varoflay</strain>
    </source>
</reference>
<gene>
    <name evidence="2" type="primary">LOC130465451</name>
</gene>
<dbReference type="GeneID" id="130465451"/>
<protein>
    <submittedName>
        <fullName evidence="2">Uncharacterized protein</fullName>
    </submittedName>
</protein>
<reference evidence="2" key="2">
    <citation type="submission" date="2025-08" db="UniProtKB">
        <authorList>
            <consortium name="RefSeq"/>
        </authorList>
    </citation>
    <scope>IDENTIFICATION</scope>
    <source>
        <tissue evidence="2">Leaf</tissue>
    </source>
</reference>
<name>A0ABM3R3J6_SPIOL</name>
<keyword evidence="1" id="KW-1185">Reference proteome</keyword>
<evidence type="ECO:0000313" key="1">
    <source>
        <dbReference type="Proteomes" id="UP000813463"/>
    </source>
</evidence>
<dbReference type="RefSeq" id="XP_056690191.1">
    <property type="nucleotide sequence ID" value="XM_056834213.1"/>
</dbReference>
<evidence type="ECO:0000313" key="2">
    <source>
        <dbReference type="RefSeq" id="XP_056690191.1"/>
    </source>
</evidence>
<accession>A0ABM3R3J6</accession>
<sequence>MEGPKQIGSFLLPQKFLHRLPHLIFRRLHLLVCAILFAGGDTVANMYPLVCSVLIQLEVQLLDLWSFSKFSLQMENSETLKDKDGDFSLIHSIHTTTTLYWLLALHFAAEKRRQLVAEETTPKSGQFTFLD</sequence>